<evidence type="ECO:0000256" key="4">
    <source>
        <dbReference type="ARBA" id="ARBA00022603"/>
    </source>
</evidence>
<dbReference type="GO" id="GO:0018423">
    <property type="term" value="F:protein C-terminal leucine carboxyl O-methyltransferase activity"/>
    <property type="evidence" value="ECO:0007669"/>
    <property type="project" value="UniProtKB-EC"/>
</dbReference>
<dbReference type="InterPro" id="IPR016651">
    <property type="entry name" value="LCMT1"/>
</dbReference>
<dbReference type="RefSeq" id="XP_008604363.1">
    <property type="nucleotide sequence ID" value="XM_008606141.1"/>
</dbReference>
<evidence type="ECO:0000256" key="5">
    <source>
        <dbReference type="ARBA" id="ARBA00022679"/>
    </source>
</evidence>
<protein>
    <recommendedName>
        <fullName evidence="3">[phosphatase 2A protein]-leucine-carboxy methyltransferase</fullName>
        <ecNumber evidence="3">2.1.1.233</ecNumber>
    </recommendedName>
    <alternativeName>
        <fullName evidence="7">[Phosphatase 2A protein]-leucine-carboxy methyltransferase 1</fullName>
    </alternativeName>
</protein>
<keyword evidence="4" id="KW-0489">Methyltransferase</keyword>
<gene>
    <name evidence="9" type="ORF">SDRG_00657</name>
</gene>
<dbReference type="PANTHER" id="PTHR13600:SF21">
    <property type="entry name" value="LEUCINE CARBOXYL METHYLTRANSFERASE 1"/>
    <property type="match status" value="1"/>
</dbReference>
<dbReference type="SUPFAM" id="SSF55729">
    <property type="entry name" value="Acyl-CoA N-acyltransferases (Nat)"/>
    <property type="match status" value="1"/>
</dbReference>
<dbReference type="STRING" id="1156394.T0QUA1"/>
<dbReference type="eggNOG" id="KOG3139">
    <property type="taxonomic scope" value="Eukaryota"/>
</dbReference>
<evidence type="ECO:0000313" key="10">
    <source>
        <dbReference type="Proteomes" id="UP000030762"/>
    </source>
</evidence>
<dbReference type="InterPro" id="IPR000182">
    <property type="entry name" value="GNAT_dom"/>
</dbReference>
<evidence type="ECO:0000256" key="1">
    <source>
        <dbReference type="ARBA" id="ARBA00000724"/>
    </source>
</evidence>
<dbReference type="GO" id="GO:0032259">
    <property type="term" value="P:methylation"/>
    <property type="evidence" value="ECO:0007669"/>
    <property type="project" value="UniProtKB-KW"/>
</dbReference>
<dbReference type="InParanoid" id="T0QUA1"/>
<dbReference type="Gene3D" id="3.40.630.30">
    <property type="match status" value="1"/>
</dbReference>
<organism evidence="9 10">
    <name type="scientific">Saprolegnia diclina (strain VS20)</name>
    <dbReference type="NCBI Taxonomy" id="1156394"/>
    <lineage>
        <taxon>Eukaryota</taxon>
        <taxon>Sar</taxon>
        <taxon>Stramenopiles</taxon>
        <taxon>Oomycota</taxon>
        <taxon>Saprolegniomycetes</taxon>
        <taxon>Saprolegniales</taxon>
        <taxon>Saprolegniaceae</taxon>
        <taxon>Saprolegnia</taxon>
    </lineage>
</organism>
<keyword evidence="5" id="KW-0808">Transferase</keyword>
<comment type="catalytic activity">
    <reaction evidence="1">
        <text>[phosphatase 2A protein]-C-terminal L-leucine + S-adenosyl-L-methionine = [phosphatase 2A protein]-C-terminal L-leucine methyl ester + S-adenosyl-L-homocysteine</text>
        <dbReference type="Rhea" id="RHEA:48544"/>
        <dbReference type="Rhea" id="RHEA-COMP:12134"/>
        <dbReference type="Rhea" id="RHEA-COMP:12135"/>
        <dbReference type="ChEBI" id="CHEBI:57856"/>
        <dbReference type="ChEBI" id="CHEBI:59789"/>
        <dbReference type="ChEBI" id="CHEBI:90516"/>
        <dbReference type="ChEBI" id="CHEBI:90517"/>
        <dbReference type="EC" id="2.1.1.233"/>
    </reaction>
</comment>
<dbReference type="InterPro" id="IPR029063">
    <property type="entry name" value="SAM-dependent_MTases_sf"/>
</dbReference>
<dbReference type="OMA" id="NAHYAIY"/>
<keyword evidence="6" id="KW-0949">S-adenosyl-L-methionine</keyword>
<dbReference type="Gene3D" id="3.40.50.150">
    <property type="entry name" value="Vaccinia Virus protein VP39"/>
    <property type="match status" value="1"/>
</dbReference>
<reference evidence="9 10" key="1">
    <citation type="submission" date="2012-04" db="EMBL/GenBank/DDBJ databases">
        <title>The Genome Sequence of Saprolegnia declina VS20.</title>
        <authorList>
            <consortium name="The Broad Institute Genome Sequencing Platform"/>
            <person name="Russ C."/>
            <person name="Nusbaum C."/>
            <person name="Tyler B."/>
            <person name="van West P."/>
            <person name="Dieguez-Uribeondo J."/>
            <person name="de Bruijn I."/>
            <person name="Tripathy S."/>
            <person name="Jiang R."/>
            <person name="Young S.K."/>
            <person name="Zeng Q."/>
            <person name="Gargeya S."/>
            <person name="Fitzgerald M."/>
            <person name="Haas B."/>
            <person name="Abouelleil A."/>
            <person name="Alvarado L."/>
            <person name="Arachchi H.M."/>
            <person name="Berlin A."/>
            <person name="Chapman S.B."/>
            <person name="Goldberg J."/>
            <person name="Griggs A."/>
            <person name="Gujja S."/>
            <person name="Hansen M."/>
            <person name="Howarth C."/>
            <person name="Imamovic A."/>
            <person name="Larimer J."/>
            <person name="McCowen C."/>
            <person name="Montmayeur A."/>
            <person name="Murphy C."/>
            <person name="Neiman D."/>
            <person name="Pearson M."/>
            <person name="Priest M."/>
            <person name="Roberts A."/>
            <person name="Saif S."/>
            <person name="Shea T."/>
            <person name="Sisk P."/>
            <person name="Sykes S."/>
            <person name="Wortman J."/>
            <person name="Nusbaum C."/>
            <person name="Birren B."/>
        </authorList>
    </citation>
    <scope>NUCLEOTIDE SEQUENCE [LARGE SCALE GENOMIC DNA]</scope>
    <source>
        <strain evidence="9 10">VS20</strain>
    </source>
</reference>
<accession>T0QUA1</accession>
<dbReference type="EC" id="2.1.1.233" evidence="3"/>
<feature type="domain" description="N-acetyltransferase" evidence="8">
    <location>
        <begin position="347"/>
        <end position="505"/>
    </location>
</feature>
<dbReference type="Pfam" id="PF04072">
    <property type="entry name" value="LCM"/>
    <property type="match status" value="1"/>
</dbReference>
<dbReference type="AlphaFoldDB" id="T0QUA1"/>
<dbReference type="GeneID" id="19941384"/>
<comment type="similarity">
    <text evidence="2">Belongs to the methyltransferase superfamily. LCMT family.</text>
</comment>
<proteinExistence type="inferred from homology"/>
<dbReference type="EMBL" id="JH767133">
    <property type="protein sequence ID" value="EQC41794.1"/>
    <property type="molecule type" value="Genomic_DNA"/>
</dbReference>
<dbReference type="InterPro" id="IPR016181">
    <property type="entry name" value="Acyl_CoA_acyltransferase"/>
</dbReference>
<evidence type="ECO:0000259" key="8">
    <source>
        <dbReference type="PROSITE" id="PS51186"/>
    </source>
</evidence>
<sequence>METALAQTSDHGVAETAFDAIHCKMSAVKQGYFSDDFVGLFGRKPTRRIPLIHRGYYLRHVAVEAAVSLFLSQRATSTTPVQILSLGAGLDTLFFRLQQQHVAHISMYEVDCSAITDHKIDVMTAKMDHLFGKTFTPTTSAHTLVATSPTAKYVALACDLGDTTALTARLTAHGLDPSQPTLVLAECVLAYLAPTARSALLEWASTLLYDGLFVGYDPIGLPTAFGRQMYGYFAAKGCDLRSAKALPSVDDQATHFAVHGWPNVRLYNMNAVYRQLVDATERQRIEALEPFDEYDDWITCNHHYGLTLACTGAMDGGSVCAKALGRWPRLTTHLHDAAMLDTYTNGVTIRPFRPSDQDAVRTIFESTLDEYDHKSVRKLVAHQLNTELADVAASYLAPAKTCFWVAERGIEFLGCVGVKPFKDDSIAELVRLRVATRARRLGVASRLVATLEYFCRDVGYRAVYLETLEAMEAAQAFYLRLGYTHLGSVRVGKPPSDFGLEKFQRDL</sequence>
<dbReference type="GO" id="GO:0016747">
    <property type="term" value="F:acyltransferase activity, transferring groups other than amino-acyl groups"/>
    <property type="evidence" value="ECO:0007669"/>
    <property type="project" value="InterPro"/>
</dbReference>
<dbReference type="InterPro" id="IPR007213">
    <property type="entry name" value="Ppm1/Ppm2/Tcmp"/>
</dbReference>
<keyword evidence="10" id="KW-1185">Reference proteome</keyword>
<evidence type="ECO:0000313" key="9">
    <source>
        <dbReference type="EMBL" id="EQC41794.1"/>
    </source>
</evidence>
<dbReference type="eggNOG" id="KOG2918">
    <property type="taxonomic scope" value="Eukaryota"/>
</dbReference>
<evidence type="ECO:0000256" key="2">
    <source>
        <dbReference type="ARBA" id="ARBA00010703"/>
    </source>
</evidence>
<dbReference type="PANTHER" id="PTHR13600">
    <property type="entry name" value="LEUCINE CARBOXYL METHYLTRANSFERASE"/>
    <property type="match status" value="1"/>
</dbReference>
<dbReference type="PROSITE" id="PS51186">
    <property type="entry name" value="GNAT"/>
    <property type="match status" value="1"/>
</dbReference>
<dbReference type="VEuPathDB" id="FungiDB:SDRG_00657"/>
<evidence type="ECO:0000256" key="7">
    <source>
        <dbReference type="ARBA" id="ARBA00032526"/>
    </source>
</evidence>
<evidence type="ECO:0000256" key="6">
    <source>
        <dbReference type="ARBA" id="ARBA00022691"/>
    </source>
</evidence>
<dbReference type="OrthoDB" id="203237at2759"/>
<name>T0QUA1_SAPDV</name>
<dbReference type="CDD" id="cd04301">
    <property type="entry name" value="NAT_SF"/>
    <property type="match status" value="1"/>
</dbReference>
<dbReference type="Pfam" id="PF00583">
    <property type="entry name" value="Acetyltransf_1"/>
    <property type="match status" value="1"/>
</dbReference>
<dbReference type="SUPFAM" id="SSF53335">
    <property type="entry name" value="S-adenosyl-L-methionine-dependent methyltransferases"/>
    <property type="match status" value="1"/>
</dbReference>
<dbReference type="Proteomes" id="UP000030762">
    <property type="component" value="Unassembled WGS sequence"/>
</dbReference>
<evidence type="ECO:0000256" key="3">
    <source>
        <dbReference type="ARBA" id="ARBA00012834"/>
    </source>
</evidence>